<keyword evidence="2" id="KW-0597">Phosphoprotein</keyword>
<dbReference type="SMART" id="SM00220">
    <property type="entry name" value="S_TKc"/>
    <property type="match status" value="1"/>
</dbReference>
<dbReference type="PROSITE" id="PS00108">
    <property type="entry name" value="PROTEIN_KINASE_ST"/>
    <property type="match status" value="1"/>
</dbReference>
<gene>
    <name evidence="12" type="ORF">RHIMIDRAFT_26251</name>
</gene>
<dbReference type="RefSeq" id="XP_023464562.1">
    <property type="nucleotide sequence ID" value="XM_023611610.1"/>
</dbReference>
<feature type="domain" description="Protein kinase" evidence="11">
    <location>
        <begin position="77"/>
        <end position="332"/>
    </location>
</feature>
<proteinExistence type="inferred from homology"/>
<evidence type="ECO:0000259" key="11">
    <source>
        <dbReference type="PROSITE" id="PS50011"/>
    </source>
</evidence>
<evidence type="ECO:0000256" key="7">
    <source>
        <dbReference type="ARBA" id="ARBA00038035"/>
    </source>
</evidence>
<keyword evidence="1 9" id="KW-0723">Serine/threonine-protein kinase</keyword>
<dbReference type="Pfam" id="PF00069">
    <property type="entry name" value="Pkinase"/>
    <property type="match status" value="1"/>
</dbReference>
<comment type="similarity">
    <text evidence="7">Belongs to the protein kinase superfamily. STE Ser/Thr protein kinase family. MAP kinase kinase subfamily.</text>
</comment>
<keyword evidence="5 12" id="KW-0418">Kinase</keyword>
<dbReference type="InterPro" id="IPR017441">
    <property type="entry name" value="Protein_kinase_ATP_BS"/>
</dbReference>
<dbReference type="PANTHER" id="PTHR47448:SF1">
    <property type="entry name" value="SERINE_THREONINE-PROTEIN KINASE STE7 HOMOLOG"/>
    <property type="match status" value="1"/>
</dbReference>
<accession>A0A2G4SQ01</accession>
<feature type="compositionally biased region" description="Low complexity" evidence="10">
    <location>
        <begin position="20"/>
        <end position="38"/>
    </location>
</feature>
<name>A0A2G4SQ01_RHIZD</name>
<dbReference type="PROSITE" id="PS50011">
    <property type="entry name" value="PROTEIN_KINASE_DOM"/>
    <property type="match status" value="1"/>
</dbReference>
<dbReference type="STRING" id="1340429.A0A2G4SQ01"/>
<dbReference type="Gene3D" id="1.10.510.10">
    <property type="entry name" value="Transferase(Phosphotransferase) domain 1"/>
    <property type="match status" value="1"/>
</dbReference>
<dbReference type="GO" id="GO:0071507">
    <property type="term" value="P:pheromone response MAPK cascade"/>
    <property type="evidence" value="ECO:0007669"/>
    <property type="project" value="UniProtKB-ARBA"/>
</dbReference>
<keyword evidence="13" id="KW-1185">Reference proteome</keyword>
<evidence type="ECO:0000256" key="8">
    <source>
        <dbReference type="PROSITE-ProRule" id="PRU10141"/>
    </source>
</evidence>
<dbReference type="PANTHER" id="PTHR47448">
    <property type="entry name" value="DUAL SPECIFICITY MITOGEN-ACTIVATED PROTEIN KINASE KINASE DSOR1-LIKE PROTEIN"/>
    <property type="match status" value="1"/>
</dbReference>
<dbReference type="GO" id="GO:0004708">
    <property type="term" value="F:MAP kinase kinase activity"/>
    <property type="evidence" value="ECO:0007669"/>
    <property type="project" value="UniProtKB-ARBA"/>
</dbReference>
<dbReference type="InterPro" id="IPR000719">
    <property type="entry name" value="Prot_kinase_dom"/>
</dbReference>
<evidence type="ECO:0000313" key="12">
    <source>
        <dbReference type="EMBL" id="PHZ10854.1"/>
    </source>
</evidence>
<evidence type="ECO:0000313" key="13">
    <source>
        <dbReference type="Proteomes" id="UP000242254"/>
    </source>
</evidence>
<evidence type="ECO:0000256" key="2">
    <source>
        <dbReference type="ARBA" id="ARBA00022553"/>
    </source>
</evidence>
<evidence type="ECO:0000256" key="4">
    <source>
        <dbReference type="ARBA" id="ARBA00022741"/>
    </source>
</evidence>
<keyword evidence="3" id="KW-0808">Transferase</keyword>
<dbReference type="InterPro" id="IPR050915">
    <property type="entry name" value="MAP_kinase_kinase"/>
</dbReference>
<dbReference type="AlphaFoldDB" id="A0A2G4SQ01"/>
<dbReference type="GO" id="GO:0005524">
    <property type="term" value="F:ATP binding"/>
    <property type="evidence" value="ECO:0007669"/>
    <property type="project" value="UniProtKB-UniRule"/>
</dbReference>
<evidence type="ECO:0000256" key="5">
    <source>
        <dbReference type="ARBA" id="ARBA00022777"/>
    </source>
</evidence>
<evidence type="ECO:0000256" key="9">
    <source>
        <dbReference type="RuleBase" id="RU000304"/>
    </source>
</evidence>
<feature type="region of interest" description="Disordered" evidence="10">
    <location>
        <begin position="18"/>
        <end position="45"/>
    </location>
</feature>
<evidence type="ECO:0000256" key="3">
    <source>
        <dbReference type="ARBA" id="ARBA00022679"/>
    </source>
</evidence>
<dbReference type="SUPFAM" id="SSF56112">
    <property type="entry name" value="Protein kinase-like (PK-like)"/>
    <property type="match status" value="1"/>
</dbReference>
<reference evidence="12 13" key="1">
    <citation type="journal article" date="2016" name="Proc. Natl. Acad. Sci. U.S.A.">
        <title>Lipid metabolic changes in an early divergent fungus govern the establishment of a mutualistic symbiosis with endobacteria.</title>
        <authorList>
            <person name="Lastovetsky O.A."/>
            <person name="Gaspar M.L."/>
            <person name="Mondo S.J."/>
            <person name="LaButti K.M."/>
            <person name="Sandor L."/>
            <person name="Grigoriev I.V."/>
            <person name="Henry S.A."/>
            <person name="Pawlowska T.E."/>
        </authorList>
    </citation>
    <scope>NUCLEOTIDE SEQUENCE [LARGE SCALE GENOMIC DNA]</scope>
    <source>
        <strain evidence="12 13">ATCC 52813</strain>
    </source>
</reference>
<keyword evidence="6 8" id="KW-0067">ATP-binding</keyword>
<dbReference type="Gene3D" id="3.30.200.20">
    <property type="entry name" value="Phosphorylase Kinase, domain 1"/>
    <property type="match status" value="1"/>
</dbReference>
<dbReference type="FunFam" id="3.30.200.20:FF:000040">
    <property type="entry name" value="Dual specificity mitogen-activated protein kinase kinase"/>
    <property type="match status" value="1"/>
</dbReference>
<protein>
    <submittedName>
        <fullName evidence="12">Pkinase-domain-containing protein</fullName>
    </submittedName>
</protein>
<dbReference type="FunFam" id="1.10.510.10:FF:000921">
    <property type="entry name" value="Serine/threonine-protein kinase STE7"/>
    <property type="match status" value="1"/>
</dbReference>
<evidence type="ECO:0000256" key="10">
    <source>
        <dbReference type="SAM" id="MobiDB-lite"/>
    </source>
</evidence>
<dbReference type="PROSITE" id="PS00107">
    <property type="entry name" value="PROTEIN_KINASE_ATP"/>
    <property type="match status" value="1"/>
</dbReference>
<organism evidence="12 13">
    <name type="scientific">Rhizopus microsporus ATCC 52813</name>
    <dbReference type="NCBI Taxonomy" id="1340429"/>
    <lineage>
        <taxon>Eukaryota</taxon>
        <taxon>Fungi</taxon>
        <taxon>Fungi incertae sedis</taxon>
        <taxon>Mucoromycota</taxon>
        <taxon>Mucoromycotina</taxon>
        <taxon>Mucoromycetes</taxon>
        <taxon>Mucorales</taxon>
        <taxon>Mucorineae</taxon>
        <taxon>Rhizopodaceae</taxon>
        <taxon>Rhizopus</taxon>
    </lineage>
</organism>
<sequence>MLSKMPLRKKRNFKNLTLQNSPVVVNSSSEPSTASTAEKGSTIGTNTDVSDYSQLYEQLSELEIGLELRLDLRPEDFQTIDELGRGNGGTVSKVLHVRTNTVMAKKIVHIDANMNVRKQIMRELQFMHDCNSKHIVSFYGAFMNGGDISICMEYMDAGSLDQIYKKHGPFPLDVLKKVGYAIVDGLIYLYDEHRIIHRDLKPSNVLVNSQGQIKLCDFGVSGQLINSVADTFVGTSSYMSPERIMGSPYSVKSDVWSLGITLMELALGRFPFPPEGTPLSIFELLQHIVHEPVPTFPPNKYPQDLTDFVAKCLTKDVKLRATPNDLMNHEYLISAATEKVDLVKWAKSITSPPVRVDLSKLKK</sequence>
<dbReference type="InterPro" id="IPR011009">
    <property type="entry name" value="Kinase-like_dom_sf"/>
</dbReference>
<keyword evidence="4 8" id="KW-0547">Nucleotide-binding</keyword>
<dbReference type="GeneID" id="35442599"/>
<feature type="binding site" evidence="8">
    <location>
        <position position="106"/>
    </location>
    <ligand>
        <name>ATP</name>
        <dbReference type="ChEBI" id="CHEBI:30616"/>
    </ligand>
</feature>
<dbReference type="EMBL" id="KZ303853">
    <property type="protein sequence ID" value="PHZ10854.1"/>
    <property type="molecule type" value="Genomic_DNA"/>
</dbReference>
<dbReference type="InterPro" id="IPR008271">
    <property type="entry name" value="Ser/Thr_kinase_AS"/>
</dbReference>
<evidence type="ECO:0000256" key="1">
    <source>
        <dbReference type="ARBA" id="ARBA00022527"/>
    </source>
</evidence>
<dbReference type="Proteomes" id="UP000242254">
    <property type="component" value="Unassembled WGS sequence"/>
</dbReference>
<dbReference type="GO" id="GO:0004674">
    <property type="term" value="F:protein serine/threonine kinase activity"/>
    <property type="evidence" value="ECO:0007669"/>
    <property type="project" value="UniProtKB-KW"/>
</dbReference>
<evidence type="ECO:0000256" key="6">
    <source>
        <dbReference type="ARBA" id="ARBA00022840"/>
    </source>
</evidence>